<protein>
    <submittedName>
        <fullName evidence="1">Uncharacterized protein</fullName>
    </submittedName>
</protein>
<proteinExistence type="predicted"/>
<organism evidence="1">
    <name type="scientific">viral metagenome</name>
    <dbReference type="NCBI Taxonomy" id="1070528"/>
    <lineage>
        <taxon>unclassified sequences</taxon>
        <taxon>metagenomes</taxon>
        <taxon>organismal metagenomes</taxon>
    </lineage>
</organism>
<name>A0A6H2A5U0_9ZZZZ</name>
<accession>A0A6H2A5U0</accession>
<gene>
    <name evidence="1" type="ORF">TM448A06145_0002</name>
</gene>
<dbReference type="EMBL" id="MT144549">
    <property type="protein sequence ID" value="QJA54905.1"/>
    <property type="molecule type" value="Genomic_DNA"/>
</dbReference>
<reference evidence="1" key="1">
    <citation type="submission" date="2020-03" db="EMBL/GenBank/DDBJ databases">
        <title>The deep terrestrial virosphere.</title>
        <authorList>
            <person name="Holmfeldt K."/>
            <person name="Nilsson E."/>
            <person name="Simone D."/>
            <person name="Lopez-Fernandez M."/>
            <person name="Wu X."/>
            <person name="de Brujin I."/>
            <person name="Lundin D."/>
            <person name="Andersson A."/>
            <person name="Bertilsson S."/>
            <person name="Dopson M."/>
        </authorList>
    </citation>
    <scope>NUCLEOTIDE SEQUENCE</scope>
    <source>
        <strain evidence="1">TM448A06145</strain>
    </source>
</reference>
<evidence type="ECO:0000313" key="1">
    <source>
        <dbReference type="EMBL" id="QJA54905.1"/>
    </source>
</evidence>
<sequence length="86" mass="9980">MSEEPRVINGADRRKKRLLEMLAYIVNNVGATDQEIKAFMLIRYGLKNKTAAEYIFEAHLAKLIAPDGLKWHTTKTYQQMAKYLYS</sequence>
<dbReference type="AlphaFoldDB" id="A0A6H2A5U0"/>